<dbReference type="EMBL" id="LAZR01040325">
    <property type="protein sequence ID" value="KKL14766.1"/>
    <property type="molecule type" value="Genomic_DNA"/>
</dbReference>
<dbReference type="InterPro" id="IPR011059">
    <property type="entry name" value="Metal-dep_hydrolase_composite"/>
</dbReference>
<feature type="domain" description="Amidohydrolase 3" evidence="1">
    <location>
        <begin position="50"/>
        <end position="189"/>
    </location>
</feature>
<organism evidence="2">
    <name type="scientific">marine sediment metagenome</name>
    <dbReference type="NCBI Taxonomy" id="412755"/>
    <lineage>
        <taxon>unclassified sequences</taxon>
        <taxon>metagenomes</taxon>
        <taxon>ecological metagenomes</taxon>
    </lineage>
</organism>
<accession>A0A0F9DAJ8</accession>
<dbReference type="SUPFAM" id="SSF51556">
    <property type="entry name" value="Metallo-dependent hydrolases"/>
    <property type="match status" value="1"/>
</dbReference>
<evidence type="ECO:0000259" key="1">
    <source>
        <dbReference type="Pfam" id="PF07969"/>
    </source>
</evidence>
<feature type="non-terminal residue" evidence="2">
    <location>
        <position position="226"/>
    </location>
</feature>
<proteinExistence type="predicted"/>
<comment type="caution">
    <text evidence="2">The sequence shown here is derived from an EMBL/GenBank/DDBJ whole genome shotgun (WGS) entry which is preliminary data.</text>
</comment>
<protein>
    <recommendedName>
        <fullName evidence="1">Amidohydrolase 3 domain-containing protein</fullName>
    </recommendedName>
</protein>
<evidence type="ECO:0000313" key="2">
    <source>
        <dbReference type="EMBL" id="KKL14766.1"/>
    </source>
</evidence>
<dbReference type="PANTHER" id="PTHR11647">
    <property type="entry name" value="HYDRANTOINASE/DIHYDROPYRIMIDINASE FAMILY MEMBER"/>
    <property type="match status" value="1"/>
</dbReference>
<gene>
    <name evidence="2" type="ORF">LCGC14_2512380</name>
</gene>
<dbReference type="SUPFAM" id="SSF51338">
    <property type="entry name" value="Composite domain of metallo-dependent hydrolases"/>
    <property type="match status" value="1"/>
</dbReference>
<dbReference type="Gene3D" id="3.20.20.140">
    <property type="entry name" value="Metal-dependent hydrolases"/>
    <property type="match status" value="1"/>
</dbReference>
<dbReference type="GO" id="GO:0005829">
    <property type="term" value="C:cytosol"/>
    <property type="evidence" value="ECO:0007669"/>
    <property type="project" value="TreeGrafter"/>
</dbReference>
<dbReference type="InterPro" id="IPR032466">
    <property type="entry name" value="Metal_Hydrolase"/>
</dbReference>
<reference evidence="2" key="1">
    <citation type="journal article" date="2015" name="Nature">
        <title>Complex archaea that bridge the gap between prokaryotes and eukaryotes.</title>
        <authorList>
            <person name="Spang A."/>
            <person name="Saw J.H."/>
            <person name="Jorgensen S.L."/>
            <person name="Zaremba-Niedzwiedzka K."/>
            <person name="Martijn J."/>
            <person name="Lind A.E."/>
            <person name="van Eijk R."/>
            <person name="Schleper C."/>
            <person name="Guy L."/>
            <person name="Ettema T.J."/>
        </authorList>
    </citation>
    <scope>NUCLEOTIDE SEQUENCE</scope>
</reference>
<name>A0A0F9DAJ8_9ZZZZ</name>
<dbReference type="AlphaFoldDB" id="A0A0F9DAJ8"/>
<dbReference type="GO" id="GO:0016812">
    <property type="term" value="F:hydrolase activity, acting on carbon-nitrogen (but not peptide) bonds, in cyclic amides"/>
    <property type="evidence" value="ECO:0007669"/>
    <property type="project" value="TreeGrafter"/>
</dbReference>
<sequence length="226" mass="23883">MSFSNFDILIKGAEIVDGTGGPAYTGSVGVKGEKIAAVAAGNLEAKADKTINGSGLVVCPGFIDPHSHADLSILQYPLAENLIMQGITTFVGGNCGISLAPVKDIQYFQGIIDAWGLALKPDWKSFNDWLEKVETAGHTPNYVPLVGHNAVRGAVMGDDFKRKATREEINEMKSLLTEAMETGAFGLSAGFDAASAGHFADVGEVVELVRIAGDRGGMFAPHTRHH</sequence>
<dbReference type="InterPro" id="IPR050378">
    <property type="entry name" value="Metallo-dep_Hydrolases_sf"/>
</dbReference>
<dbReference type="InterPro" id="IPR013108">
    <property type="entry name" value="Amidohydro_3"/>
</dbReference>
<dbReference type="PANTHER" id="PTHR11647:SF1">
    <property type="entry name" value="COLLAPSIN RESPONSE MEDIATOR PROTEIN"/>
    <property type="match status" value="1"/>
</dbReference>
<dbReference type="Pfam" id="PF07969">
    <property type="entry name" value="Amidohydro_3"/>
    <property type="match status" value="1"/>
</dbReference>